<feature type="transmembrane region" description="Helical" evidence="10">
    <location>
        <begin position="32"/>
        <end position="49"/>
    </location>
</feature>
<dbReference type="GO" id="GO:0005549">
    <property type="term" value="F:odorant binding"/>
    <property type="evidence" value="ECO:0007669"/>
    <property type="project" value="InterPro"/>
</dbReference>
<keyword evidence="9" id="KW-0807">Transducer</keyword>
<accession>A0AAW0ZV87</accession>
<dbReference type="GO" id="GO:0007165">
    <property type="term" value="P:signal transduction"/>
    <property type="evidence" value="ECO:0007669"/>
    <property type="project" value="UniProtKB-KW"/>
</dbReference>
<dbReference type="Pfam" id="PF02949">
    <property type="entry name" value="7tm_6"/>
    <property type="match status" value="2"/>
</dbReference>
<evidence type="ECO:0000313" key="12">
    <source>
        <dbReference type="Proteomes" id="UP001432146"/>
    </source>
</evidence>
<evidence type="ECO:0000256" key="2">
    <source>
        <dbReference type="ARBA" id="ARBA00022475"/>
    </source>
</evidence>
<name>A0AAW0ZV87_9HYME</name>
<keyword evidence="8" id="KW-0675">Receptor</keyword>
<comment type="subcellular location">
    <subcellularLocation>
        <location evidence="1">Cell membrane</location>
        <topology evidence="1">Multi-pass membrane protein</topology>
    </subcellularLocation>
</comment>
<evidence type="ECO:0000256" key="5">
    <source>
        <dbReference type="ARBA" id="ARBA00022725"/>
    </source>
</evidence>
<dbReference type="InterPro" id="IPR004117">
    <property type="entry name" value="7tm6_olfct_rcpt"/>
</dbReference>
<dbReference type="PANTHER" id="PTHR21137">
    <property type="entry name" value="ODORANT RECEPTOR"/>
    <property type="match status" value="1"/>
</dbReference>
<evidence type="ECO:0000256" key="1">
    <source>
        <dbReference type="ARBA" id="ARBA00004651"/>
    </source>
</evidence>
<protein>
    <recommendedName>
        <fullName evidence="13">Odorant receptor</fullName>
    </recommendedName>
</protein>
<evidence type="ECO:0000256" key="7">
    <source>
        <dbReference type="ARBA" id="ARBA00023136"/>
    </source>
</evidence>
<comment type="caution">
    <text evidence="11">The sequence shown here is derived from an EMBL/GenBank/DDBJ whole genome shotgun (WGS) entry which is preliminary data.</text>
</comment>
<evidence type="ECO:0000256" key="8">
    <source>
        <dbReference type="ARBA" id="ARBA00023170"/>
    </source>
</evidence>
<keyword evidence="12" id="KW-1185">Reference proteome</keyword>
<organism evidence="11 12">
    <name type="scientific">Tetragonisca angustula</name>
    <dbReference type="NCBI Taxonomy" id="166442"/>
    <lineage>
        <taxon>Eukaryota</taxon>
        <taxon>Metazoa</taxon>
        <taxon>Ecdysozoa</taxon>
        <taxon>Arthropoda</taxon>
        <taxon>Hexapoda</taxon>
        <taxon>Insecta</taxon>
        <taxon>Pterygota</taxon>
        <taxon>Neoptera</taxon>
        <taxon>Endopterygota</taxon>
        <taxon>Hymenoptera</taxon>
        <taxon>Apocrita</taxon>
        <taxon>Aculeata</taxon>
        <taxon>Apoidea</taxon>
        <taxon>Anthophila</taxon>
        <taxon>Apidae</taxon>
        <taxon>Tetragonisca</taxon>
    </lineage>
</organism>
<dbReference type="GO" id="GO:0004984">
    <property type="term" value="F:olfactory receptor activity"/>
    <property type="evidence" value="ECO:0007669"/>
    <property type="project" value="InterPro"/>
</dbReference>
<feature type="transmembrane region" description="Helical" evidence="10">
    <location>
        <begin position="124"/>
        <end position="148"/>
    </location>
</feature>
<proteinExistence type="predicted"/>
<gene>
    <name evidence="11" type="ORF">QLX08_006617</name>
</gene>
<dbReference type="Proteomes" id="UP001432146">
    <property type="component" value="Unassembled WGS sequence"/>
</dbReference>
<keyword evidence="3" id="KW-0716">Sensory transduction</keyword>
<sequence length="337" mass="38446">MAAVNTISPSVKFGLHCAGLLPGVRLSVLYKLYWVILFSVFHTQQYNYLIQNYEFHTFIEIIDNVGICLPFSLTYIKVFIVWIHQNLLRNILSTMEKDCQRYAVIDTNNVISKTAHWSYRSTTAIISISVIAPVFYAIGIFGSPEVSATSHRKLLFKMDFPFDTDKSPVFELVIFGQYVYHVSSAFVYSVLSGSLLMLVLHVGCQIDIICQTLMETPYESEKQLKFFISRHQEIIIFAQKIEKLFTYIALSQLVTNTLITCCLGYLMVISKLLGDTAYDLLWYKMRPKETRFLIPVILRSQSGFILTFGKFASLSMESFMAIMKASGSYISVLLAMT</sequence>
<feature type="transmembrane region" description="Helical" evidence="10">
    <location>
        <begin position="290"/>
        <end position="312"/>
    </location>
</feature>
<dbReference type="EMBL" id="JAWNGG020000120">
    <property type="protein sequence ID" value="KAK9300923.1"/>
    <property type="molecule type" value="Genomic_DNA"/>
</dbReference>
<keyword evidence="5" id="KW-0552">Olfaction</keyword>
<evidence type="ECO:0000256" key="3">
    <source>
        <dbReference type="ARBA" id="ARBA00022606"/>
    </source>
</evidence>
<reference evidence="11 12" key="1">
    <citation type="submission" date="2024-05" db="EMBL/GenBank/DDBJ databases">
        <title>The nuclear and mitochondrial genome assemblies of Tetragonisca angustula (Apidae: Meliponini), a tiny yet remarkable pollinator in the Neotropics.</title>
        <authorList>
            <person name="Ferrari R."/>
            <person name="Ricardo P.C."/>
            <person name="Dias F.C."/>
            <person name="Araujo N.S."/>
            <person name="Soares D.O."/>
            <person name="Zhou Q.-S."/>
            <person name="Zhu C.-D."/>
            <person name="Coutinho L."/>
            <person name="Airas M.C."/>
            <person name="Batista T.M."/>
        </authorList>
    </citation>
    <scope>NUCLEOTIDE SEQUENCE [LARGE SCALE GENOMIC DNA]</scope>
    <source>
        <strain evidence="11">ASF017062</strain>
        <tissue evidence="11">Abdomen</tissue>
    </source>
</reference>
<evidence type="ECO:0000256" key="4">
    <source>
        <dbReference type="ARBA" id="ARBA00022692"/>
    </source>
</evidence>
<feature type="transmembrane region" description="Helical" evidence="10">
    <location>
        <begin position="61"/>
        <end position="83"/>
    </location>
</feature>
<evidence type="ECO:0000256" key="9">
    <source>
        <dbReference type="ARBA" id="ARBA00023224"/>
    </source>
</evidence>
<keyword evidence="7 10" id="KW-0472">Membrane</keyword>
<feature type="transmembrane region" description="Helical" evidence="10">
    <location>
        <begin position="247"/>
        <end position="269"/>
    </location>
</feature>
<evidence type="ECO:0000256" key="10">
    <source>
        <dbReference type="SAM" id="Phobius"/>
    </source>
</evidence>
<dbReference type="GO" id="GO:0005886">
    <property type="term" value="C:plasma membrane"/>
    <property type="evidence" value="ECO:0007669"/>
    <property type="project" value="UniProtKB-SubCell"/>
</dbReference>
<keyword evidence="4 10" id="KW-0812">Transmembrane</keyword>
<evidence type="ECO:0000313" key="11">
    <source>
        <dbReference type="EMBL" id="KAK9300923.1"/>
    </source>
</evidence>
<evidence type="ECO:0000256" key="6">
    <source>
        <dbReference type="ARBA" id="ARBA00022989"/>
    </source>
</evidence>
<dbReference type="PANTHER" id="PTHR21137:SF35">
    <property type="entry name" value="ODORANT RECEPTOR 19A-RELATED"/>
    <property type="match status" value="1"/>
</dbReference>
<evidence type="ECO:0008006" key="13">
    <source>
        <dbReference type="Google" id="ProtNLM"/>
    </source>
</evidence>
<keyword evidence="6 10" id="KW-1133">Transmembrane helix</keyword>
<dbReference type="AlphaFoldDB" id="A0AAW0ZV87"/>
<keyword evidence="2" id="KW-1003">Cell membrane</keyword>